<dbReference type="CDD" id="cd01960">
    <property type="entry name" value="nsLTP1"/>
    <property type="match status" value="1"/>
</dbReference>
<sequence>MNKAILCVAVALALGAVLAPASGAAVTCEMVQNTLMPCLNYVFYGGAAAPPNNCCQGIKGLYKQASATADRQTVCYCLKSLAGRAPQTVIANAAALPGKCGVPIPYKISPSTDCAKLDI</sequence>
<evidence type="ECO:0000259" key="6">
    <source>
        <dbReference type="SMART" id="SM00499"/>
    </source>
</evidence>
<keyword evidence="5" id="KW-0732">Signal</keyword>
<dbReference type="InterPro" id="IPR000528">
    <property type="entry name" value="Plant_nsLTP"/>
</dbReference>
<gene>
    <name evidence="7" type="ORF">STAS_21179</name>
</gene>
<comment type="caution">
    <text evidence="7">The sequence shown here is derived from an EMBL/GenBank/DDBJ whole genome shotgun (WGS) entry which is preliminary data.</text>
</comment>
<dbReference type="AlphaFoldDB" id="A0A5A7QGI7"/>
<comment type="function">
    <text evidence="4">Plant non-specific lipid-transfer proteins transfer phospholipids as well as galactolipids across membranes. May play a role in wax or cutin deposition in the cell walls of expanding epidermal cells and certain secretory tissues.</text>
</comment>
<keyword evidence="2 4" id="KW-0813">Transport</keyword>
<evidence type="ECO:0000313" key="8">
    <source>
        <dbReference type="Proteomes" id="UP000325081"/>
    </source>
</evidence>
<dbReference type="SMART" id="SM00499">
    <property type="entry name" value="AAI"/>
    <property type="match status" value="1"/>
</dbReference>
<dbReference type="GO" id="GO:0008289">
    <property type="term" value="F:lipid binding"/>
    <property type="evidence" value="ECO:0007669"/>
    <property type="project" value="UniProtKB-KW"/>
</dbReference>
<comment type="similarity">
    <text evidence="1 4">Belongs to the plant LTP family.</text>
</comment>
<dbReference type="Pfam" id="PF00234">
    <property type="entry name" value="Tryp_alpha_amyl"/>
    <property type="match status" value="1"/>
</dbReference>
<keyword evidence="8" id="KW-1185">Reference proteome</keyword>
<dbReference type="PROSITE" id="PS00597">
    <property type="entry name" value="PLANT_LTP"/>
    <property type="match status" value="1"/>
</dbReference>
<dbReference type="Proteomes" id="UP000325081">
    <property type="component" value="Unassembled WGS sequence"/>
</dbReference>
<evidence type="ECO:0000313" key="7">
    <source>
        <dbReference type="EMBL" id="GER44290.1"/>
    </source>
</evidence>
<evidence type="ECO:0000256" key="1">
    <source>
        <dbReference type="ARBA" id="ARBA00009748"/>
    </source>
</evidence>
<name>A0A5A7QGI7_STRAF</name>
<dbReference type="SUPFAM" id="SSF47699">
    <property type="entry name" value="Bifunctional inhibitor/lipid-transfer protein/seed storage 2S albumin"/>
    <property type="match status" value="1"/>
</dbReference>
<feature type="signal peptide" evidence="5">
    <location>
        <begin position="1"/>
        <end position="23"/>
    </location>
</feature>
<dbReference type="InterPro" id="IPR016140">
    <property type="entry name" value="Bifunc_inhib/LTP/seed_store"/>
</dbReference>
<evidence type="ECO:0000256" key="4">
    <source>
        <dbReference type="RuleBase" id="RU000628"/>
    </source>
</evidence>
<keyword evidence="3 4" id="KW-0446">Lipid-binding</keyword>
<dbReference type="InterPro" id="IPR036312">
    <property type="entry name" value="Bifun_inhib/LTP/seed_sf"/>
</dbReference>
<organism evidence="7 8">
    <name type="scientific">Striga asiatica</name>
    <name type="common">Asiatic witchweed</name>
    <name type="synonym">Buchnera asiatica</name>
    <dbReference type="NCBI Taxonomy" id="4170"/>
    <lineage>
        <taxon>Eukaryota</taxon>
        <taxon>Viridiplantae</taxon>
        <taxon>Streptophyta</taxon>
        <taxon>Embryophyta</taxon>
        <taxon>Tracheophyta</taxon>
        <taxon>Spermatophyta</taxon>
        <taxon>Magnoliopsida</taxon>
        <taxon>eudicotyledons</taxon>
        <taxon>Gunneridae</taxon>
        <taxon>Pentapetalae</taxon>
        <taxon>asterids</taxon>
        <taxon>lamiids</taxon>
        <taxon>Lamiales</taxon>
        <taxon>Orobanchaceae</taxon>
        <taxon>Buchnereae</taxon>
        <taxon>Striga</taxon>
    </lineage>
</organism>
<proteinExistence type="inferred from homology"/>
<feature type="chain" id="PRO_5022819518" description="Non-specific lipid-transfer protein" evidence="5">
    <location>
        <begin position="24"/>
        <end position="119"/>
    </location>
</feature>
<dbReference type="GO" id="GO:0006869">
    <property type="term" value="P:lipid transport"/>
    <property type="evidence" value="ECO:0007669"/>
    <property type="project" value="InterPro"/>
</dbReference>
<dbReference type="Gene3D" id="1.10.110.10">
    <property type="entry name" value="Plant lipid-transfer and hydrophobic proteins"/>
    <property type="match status" value="1"/>
</dbReference>
<feature type="domain" description="Bifunctional inhibitor/plant lipid transfer protein/seed storage helical" evidence="6">
    <location>
        <begin position="28"/>
        <end position="114"/>
    </location>
</feature>
<evidence type="ECO:0000256" key="2">
    <source>
        <dbReference type="ARBA" id="ARBA00022448"/>
    </source>
</evidence>
<protein>
    <recommendedName>
        <fullName evidence="4">Non-specific lipid-transfer protein</fullName>
    </recommendedName>
</protein>
<dbReference type="PANTHER" id="PTHR33076">
    <property type="entry name" value="NON-SPECIFIC LIPID-TRANSFER PROTEIN 2-RELATED"/>
    <property type="match status" value="1"/>
</dbReference>
<evidence type="ECO:0000256" key="3">
    <source>
        <dbReference type="ARBA" id="ARBA00023121"/>
    </source>
</evidence>
<evidence type="ECO:0000256" key="5">
    <source>
        <dbReference type="SAM" id="SignalP"/>
    </source>
</evidence>
<dbReference type="PRINTS" id="PR00382">
    <property type="entry name" value="LIPIDTRNSFER"/>
</dbReference>
<dbReference type="OrthoDB" id="1890443at2759"/>
<dbReference type="EMBL" id="BKCP01006882">
    <property type="protein sequence ID" value="GER44290.1"/>
    <property type="molecule type" value="Genomic_DNA"/>
</dbReference>
<reference evidence="8" key="1">
    <citation type="journal article" date="2019" name="Curr. Biol.">
        <title>Genome Sequence of Striga asiatica Provides Insight into the Evolution of Plant Parasitism.</title>
        <authorList>
            <person name="Yoshida S."/>
            <person name="Kim S."/>
            <person name="Wafula E.K."/>
            <person name="Tanskanen J."/>
            <person name="Kim Y.M."/>
            <person name="Honaas L."/>
            <person name="Yang Z."/>
            <person name="Spallek T."/>
            <person name="Conn C.E."/>
            <person name="Ichihashi Y."/>
            <person name="Cheong K."/>
            <person name="Cui S."/>
            <person name="Der J.P."/>
            <person name="Gundlach H."/>
            <person name="Jiao Y."/>
            <person name="Hori C."/>
            <person name="Ishida J.K."/>
            <person name="Kasahara H."/>
            <person name="Kiba T."/>
            <person name="Kim M.S."/>
            <person name="Koo N."/>
            <person name="Laohavisit A."/>
            <person name="Lee Y.H."/>
            <person name="Lumba S."/>
            <person name="McCourt P."/>
            <person name="Mortimer J.C."/>
            <person name="Mutuku J.M."/>
            <person name="Nomura T."/>
            <person name="Sasaki-Sekimoto Y."/>
            <person name="Seto Y."/>
            <person name="Wang Y."/>
            <person name="Wakatake T."/>
            <person name="Sakakibara H."/>
            <person name="Demura T."/>
            <person name="Yamaguchi S."/>
            <person name="Yoneyama K."/>
            <person name="Manabe R.I."/>
            <person name="Nelson D.C."/>
            <person name="Schulman A.H."/>
            <person name="Timko M.P."/>
            <person name="dePamphilis C.W."/>
            <person name="Choi D."/>
            <person name="Shirasu K."/>
        </authorList>
    </citation>
    <scope>NUCLEOTIDE SEQUENCE [LARGE SCALE GENOMIC DNA]</scope>
    <source>
        <strain evidence="8">cv. UVA1</strain>
    </source>
</reference>
<accession>A0A5A7QGI7</accession>